<organism evidence="2 3">
    <name type="scientific">Sinobaca qinghaiensis</name>
    <dbReference type="NCBI Taxonomy" id="342944"/>
    <lineage>
        <taxon>Bacteria</taxon>
        <taxon>Bacillati</taxon>
        <taxon>Bacillota</taxon>
        <taxon>Bacilli</taxon>
        <taxon>Bacillales</taxon>
        <taxon>Sporolactobacillaceae</taxon>
        <taxon>Sinobaca</taxon>
    </lineage>
</organism>
<protein>
    <recommendedName>
        <fullName evidence="1">DUF5659 domain-containing protein</fullName>
    </recommendedName>
</protein>
<reference evidence="2 3" key="1">
    <citation type="submission" date="2018-09" db="EMBL/GenBank/DDBJ databases">
        <title>Genomic Encyclopedia of Archaeal and Bacterial Type Strains, Phase II (KMG-II): from individual species to whole genera.</title>
        <authorList>
            <person name="Goeker M."/>
        </authorList>
    </citation>
    <scope>NUCLEOTIDE SEQUENCE [LARGE SCALE GENOMIC DNA]</scope>
    <source>
        <strain evidence="2 3">DSM 17008</strain>
    </source>
</reference>
<sequence>MKKQIVRRVFSKGLTNNLLDKGHRIVKIENHTNSNKMVFVFEDNKNFQTDIDDILKSK</sequence>
<evidence type="ECO:0000313" key="2">
    <source>
        <dbReference type="EMBL" id="RKD84129.1"/>
    </source>
</evidence>
<dbReference type="AlphaFoldDB" id="A0A419VTW7"/>
<gene>
    <name evidence="2" type="ORF">ATL39_0062</name>
</gene>
<evidence type="ECO:0000313" key="3">
    <source>
        <dbReference type="Proteomes" id="UP000285120"/>
    </source>
</evidence>
<dbReference type="Proteomes" id="UP000285120">
    <property type="component" value="Unassembled WGS sequence"/>
</dbReference>
<dbReference type="Pfam" id="PF18903">
    <property type="entry name" value="DUF5659"/>
    <property type="match status" value="1"/>
</dbReference>
<evidence type="ECO:0000259" key="1">
    <source>
        <dbReference type="Pfam" id="PF18903"/>
    </source>
</evidence>
<feature type="domain" description="DUF5659" evidence="1">
    <location>
        <begin position="9"/>
        <end position="56"/>
    </location>
</feature>
<proteinExistence type="predicted"/>
<dbReference type="EMBL" id="RAPK01000002">
    <property type="protein sequence ID" value="RKD84129.1"/>
    <property type="molecule type" value="Genomic_DNA"/>
</dbReference>
<dbReference type="RefSeq" id="WP_170146785.1">
    <property type="nucleotide sequence ID" value="NZ_RAPK01000002.1"/>
</dbReference>
<comment type="caution">
    <text evidence="2">The sequence shown here is derived from an EMBL/GenBank/DDBJ whole genome shotgun (WGS) entry which is preliminary data.</text>
</comment>
<keyword evidence="3" id="KW-1185">Reference proteome</keyword>
<name>A0A419VTW7_9BACL</name>
<accession>A0A419VTW7</accession>
<dbReference type="InterPro" id="IPR043718">
    <property type="entry name" value="DUF5659"/>
</dbReference>